<keyword evidence="3" id="KW-0547">Nucleotide-binding</keyword>
<evidence type="ECO:0000256" key="1">
    <source>
        <dbReference type="ARBA" id="ARBA00005417"/>
    </source>
</evidence>
<dbReference type="PROSITE" id="PS50893">
    <property type="entry name" value="ABC_TRANSPORTER_2"/>
    <property type="match status" value="1"/>
</dbReference>
<evidence type="ECO:0000256" key="5">
    <source>
        <dbReference type="ARBA" id="ARBA00022970"/>
    </source>
</evidence>
<dbReference type="STRING" id="211460.YH63_05980"/>
<proteinExistence type="inferred from homology"/>
<dbReference type="Proteomes" id="UP000034832">
    <property type="component" value="Unassembled WGS sequence"/>
</dbReference>
<comment type="similarity">
    <text evidence="1">Belongs to the ABC transporter superfamily.</text>
</comment>
<name>A0A4U6BP94_9BRAD</name>
<sequence>MGIAIMLEVSDLRIAYGQVEVVHGVSFNVRQGECVALIGPNGAGKSTILKTVCGLMSPIGGSIMFDGRSTAGLPGHTIAGLGISMCPEGRQVFPEMTVMENLQLGAYTRRRSAIKNDLDEMMTLFPRLRERAGQNAGTLSGGEQEMVAIARALMARPKLCIFDEPSLGIAPRVVDEIEQTLLAIKARGVTILLVEQSVSMALRVADRGYVIEAGLIVLEGSSAELSGNKDVQNAYLGF</sequence>
<keyword evidence="5" id="KW-0029">Amino-acid transport</keyword>
<evidence type="ECO:0000256" key="6">
    <source>
        <dbReference type="ARBA" id="ARBA00024722"/>
    </source>
</evidence>
<dbReference type="InterPro" id="IPR003593">
    <property type="entry name" value="AAA+_ATPase"/>
</dbReference>
<dbReference type="SUPFAM" id="SSF52540">
    <property type="entry name" value="P-loop containing nucleoside triphosphate hydrolases"/>
    <property type="match status" value="1"/>
</dbReference>
<dbReference type="GO" id="GO:0016887">
    <property type="term" value="F:ATP hydrolysis activity"/>
    <property type="evidence" value="ECO:0007669"/>
    <property type="project" value="InterPro"/>
</dbReference>
<evidence type="ECO:0000259" key="7">
    <source>
        <dbReference type="PROSITE" id="PS50893"/>
    </source>
</evidence>
<gene>
    <name evidence="8" type="ORF">YH63_013030</name>
</gene>
<evidence type="ECO:0000256" key="3">
    <source>
        <dbReference type="ARBA" id="ARBA00022741"/>
    </source>
</evidence>
<feature type="domain" description="ABC transporter" evidence="7">
    <location>
        <begin position="7"/>
        <end position="238"/>
    </location>
</feature>
<dbReference type="Gene3D" id="3.40.50.300">
    <property type="entry name" value="P-loop containing nucleotide triphosphate hydrolases"/>
    <property type="match status" value="1"/>
</dbReference>
<comment type="function">
    <text evidence="6">Involved in beta-(1--&gt;2)glucan export. Transmembrane domains (TMD) form a pore in the inner membrane and the ATP-binding domain (NBD) is responsible for energy generation.</text>
</comment>
<dbReference type="InterPro" id="IPR003439">
    <property type="entry name" value="ABC_transporter-like_ATP-bd"/>
</dbReference>
<reference evidence="8" key="1">
    <citation type="submission" date="2019-04" db="EMBL/GenBank/DDBJ databases">
        <title>Whole genome sequencing of cave bacteria.</title>
        <authorList>
            <person name="Gan H.M."/>
            <person name="Barton H."/>
            <person name="Savka M.A."/>
        </authorList>
    </citation>
    <scope>NUCLEOTIDE SEQUENCE [LARGE SCALE GENOMIC DNA]</scope>
    <source>
        <strain evidence="8">LC387</strain>
    </source>
</reference>
<dbReference type="SMART" id="SM00382">
    <property type="entry name" value="AAA"/>
    <property type="match status" value="1"/>
</dbReference>
<organism evidence="8 9">
    <name type="scientific">Afipia massiliensis</name>
    <dbReference type="NCBI Taxonomy" id="211460"/>
    <lineage>
        <taxon>Bacteria</taxon>
        <taxon>Pseudomonadati</taxon>
        <taxon>Pseudomonadota</taxon>
        <taxon>Alphaproteobacteria</taxon>
        <taxon>Hyphomicrobiales</taxon>
        <taxon>Nitrobacteraceae</taxon>
        <taxon>Afipia</taxon>
    </lineage>
</organism>
<evidence type="ECO:0000256" key="4">
    <source>
        <dbReference type="ARBA" id="ARBA00022840"/>
    </source>
</evidence>
<keyword evidence="4 8" id="KW-0067">ATP-binding</keyword>
<dbReference type="OrthoDB" id="9776369at2"/>
<evidence type="ECO:0000313" key="8">
    <source>
        <dbReference type="EMBL" id="TKT72269.1"/>
    </source>
</evidence>
<evidence type="ECO:0000256" key="2">
    <source>
        <dbReference type="ARBA" id="ARBA00022448"/>
    </source>
</evidence>
<protein>
    <submittedName>
        <fullName evidence="8">ABC transporter ATP-binding protein</fullName>
    </submittedName>
</protein>
<dbReference type="PANTHER" id="PTHR43820:SF4">
    <property type="entry name" value="HIGH-AFFINITY BRANCHED-CHAIN AMINO ACID TRANSPORT ATP-BINDING PROTEIN LIVF"/>
    <property type="match status" value="1"/>
</dbReference>
<dbReference type="InterPro" id="IPR027417">
    <property type="entry name" value="P-loop_NTPase"/>
</dbReference>
<dbReference type="PANTHER" id="PTHR43820">
    <property type="entry name" value="HIGH-AFFINITY BRANCHED-CHAIN AMINO ACID TRANSPORT ATP-BINDING PROTEIN LIVF"/>
    <property type="match status" value="1"/>
</dbReference>
<accession>A0A4U6BP94</accession>
<dbReference type="GO" id="GO:0015658">
    <property type="term" value="F:branched-chain amino acid transmembrane transporter activity"/>
    <property type="evidence" value="ECO:0007669"/>
    <property type="project" value="TreeGrafter"/>
</dbReference>
<comment type="caution">
    <text evidence="8">The sequence shown here is derived from an EMBL/GenBank/DDBJ whole genome shotgun (WGS) entry which is preliminary data.</text>
</comment>
<keyword evidence="9" id="KW-1185">Reference proteome</keyword>
<dbReference type="InterPro" id="IPR052156">
    <property type="entry name" value="BCAA_Transport_ATP-bd_LivF"/>
</dbReference>
<dbReference type="Pfam" id="PF00005">
    <property type="entry name" value="ABC_tran"/>
    <property type="match status" value="1"/>
</dbReference>
<dbReference type="GO" id="GO:0005524">
    <property type="term" value="F:ATP binding"/>
    <property type="evidence" value="ECO:0007669"/>
    <property type="project" value="UniProtKB-KW"/>
</dbReference>
<dbReference type="GO" id="GO:0015807">
    <property type="term" value="P:L-amino acid transport"/>
    <property type="evidence" value="ECO:0007669"/>
    <property type="project" value="TreeGrafter"/>
</dbReference>
<keyword evidence="2" id="KW-0813">Transport</keyword>
<dbReference type="AlphaFoldDB" id="A0A4U6BP94"/>
<evidence type="ECO:0000313" key="9">
    <source>
        <dbReference type="Proteomes" id="UP000034832"/>
    </source>
</evidence>
<dbReference type="EMBL" id="LBIA02000001">
    <property type="protein sequence ID" value="TKT72269.1"/>
    <property type="molecule type" value="Genomic_DNA"/>
</dbReference>
<dbReference type="CDD" id="cd03224">
    <property type="entry name" value="ABC_TM1139_LivF_branched"/>
    <property type="match status" value="1"/>
</dbReference>